<evidence type="ECO:0000313" key="3">
    <source>
        <dbReference type="EMBL" id="NOJ71449.1"/>
    </source>
</evidence>
<evidence type="ECO:0000313" key="4">
    <source>
        <dbReference type="Proteomes" id="UP000552038"/>
    </source>
</evidence>
<dbReference type="PRINTS" id="PR00111">
    <property type="entry name" value="ABHYDROLASE"/>
</dbReference>
<evidence type="ECO:0000259" key="2">
    <source>
        <dbReference type="Pfam" id="PF00561"/>
    </source>
</evidence>
<accession>A0AAP6ZWT5</accession>
<dbReference type="SUPFAM" id="SSF53474">
    <property type="entry name" value="alpha/beta-Hydrolases"/>
    <property type="match status" value="1"/>
</dbReference>
<evidence type="ECO:0000256" key="1">
    <source>
        <dbReference type="SAM" id="MobiDB-lite"/>
    </source>
</evidence>
<dbReference type="AlphaFoldDB" id="A0AAP6ZWT5"/>
<dbReference type="Proteomes" id="UP000552038">
    <property type="component" value="Unassembled WGS sequence"/>
</dbReference>
<proteinExistence type="predicted"/>
<dbReference type="InterPro" id="IPR029058">
    <property type="entry name" value="AB_hydrolase_fold"/>
</dbReference>
<dbReference type="InterPro" id="IPR000639">
    <property type="entry name" value="Epox_hydrolase-like"/>
</dbReference>
<gene>
    <name evidence="3" type="ORF">HMI46_12860</name>
</gene>
<feature type="region of interest" description="Disordered" evidence="1">
    <location>
        <begin position="297"/>
        <end position="316"/>
    </location>
</feature>
<keyword evidence="3" id="KW-0378">Hydrolase</keyword>
<name>A0AAP6ZWT5_PAEAL</name>
<protein>
    <submittedName>
        <fullName evidence="3">Alpha/beta hydrolase</fullName>
    </submittedName>
</protein>
<feature type="compositionally biased region" description="Polar residues" evidence="1">
    <location>
        <begin position="307"/>
        <end position="316"/>
    </location>
</feature>
<reference evidence="3 4" key="1">
    <citation type="submission" date="2020-05" db="EMBL/GenBank/DDBJ databases">
        <title>Whole genome sequencing and identification of novel metabolites from Paenibacillus alvei strain JR949.</title>
        <authorList>
            <person name="Rajendhran J."/>
            <person name="Sree Pranav P."/>
            <person name="Mahalakshmi B."/>
            <person name="Karthikeyan R."/>
        </authorList>
    </citation>
    <scope>NUCLEOTIDE SEQUENCE [LARGE SCALE GENOMIC DNA]</scope>
    <source>
        <strain evidence="3 4">JR949</strain>
    </source>
</reference>
<dbReference type="Pfam" id="PF00561">
    <property type="entry name" value="Abhydrolase_1"/>
    <property type="match status" value="1"/>
</dbReference>
<dbReference type="PANTHER" id="PTHR43798">
    <property type="entry name" value="MONOACYLGLYCEROL LIPASE"/>
    <property type="match status" value="1"/>
</dbReference>
<dbReference type="Gene3D" id="3.40.50.1820">
    <property type="entry name" value="alpha/beta hydrolase"/>
    <property type="match status" value="1"/>
</dbReference>
<dbReference type="PRINTS" id="PR00412">
    <property type="entry name" value="EPOXHYDRLASE"/>
</dbReference>
<organism evidence="3 4">
    <name type="scientific">Paenibacillus alvei</name>
    <name type="common">Bacillus alvei</name>
    <dbReference type="NCBI Taxonomy" id="44250"/>
    <lineage>
        <taxon>Bacteria</taxon>
        <taxon>Bacillati</taxon>
        <taxon>Bacillota</taxon>
        <taxon>Bacilli</taxon>
        <taxon>Bacillales</taxon>
        <taxon>Paenibacillaceae</taxon>
        <taxon>Paenibacillus</taxon>
    </lineage>
</organism>
<dbReference type="GO" id="GO:0016020">
    <property type="term" value="C:membrane"/>
    <property type="evidence" value="ECO:0007669"/>
    <property type="project" value="TreeGrafter"/>
</dbReference>
<dbReference type="InterPro" id="IPR000073">
    <property type="entry name" value="AB_hydrolase_1"/>
</dbReference>
<dbReference type="RefSeq" id="WP_171416908.1">
    <property type="nucleotide sequence ID" value="NZ_JABFOR010000014.1"/>
</dbReference>
<dbReference type="EMBL" id="JABFOR010000014">
    <property type="protein sequence ID" value="NOJ71449.1"/>
    <property type="molecule type" value="Genomic_DNA"/>
</dbReference>
<dbReference type="InterPro" id="IPR050266">
    <property type="entry name" value="AB_hydrolase_sf"/>
</dbReference>
<dbReference type="GO" id="GO:0016787">
    <property type="term" value="F:hydrolase activity"/>
    <property type="evidence" value="ECO:0007669"/>
    <property type="project" value="UniProtKB-KW"/>
</dbReference>
<dbReference type="PANTHER" id="PTHR43798:SF33">
    <property type="entry name" value="HYDROLASE, PUTATIVE (AFU_ORTHOLOGUE AFUA_2G14860)-RELATED"/>
    <property type="match status" value="1"/>
</dbReference>
<sequence length="316" mass="34924">MKVQLKSVELPNGETLGYRERDGGDEVVVLIHGNMNSSCHWDVVLEQMDPGYKLYAVDLRGFGISTYHTPIESLSDFAADVKQWADMLGLTRFALVGWSTGGGVAMEYAAAYPEDISRLVLLASVSTRGYPFYEDGANGLPDVTRRITTIEGIRSLTRNILIDSANMRRDRQFMKQLYEAVIYDRNQPDETRYETYIDDILTQRNLMDVYHALNTFNVSVFDHEASAGSGAVKRIKVPVLVLRGVHDFVITEAMTKETLADLGDIAEFISLSGCGHSPLVDDPAQLLHEMESFLTSTSDVAPEASTAPATSVGQTK</sequence>
<comment type="caution">
    <text evidence="3">The sequence shown here is derived from an EMBL/GenBank/DDBJ whole genome shotgun (WGS) entry which is preliminary data.</text>
</comment>
<feature type="domain" description="AB hydrolase-1" evidence="2">
    <location>
        <begin position="27"/>
        <end position="283"/>
    </location>
</feature>